<evidence type="ECO:0000313" key="4">
    <source>
        <dbReference type="EMBL" id="CAF5146915.1"/>
    </source>
</evidence>
<dbReference type="AlphaFoldDB" id="A0A822G6J0"/>
<keyword evidence="2" id="KW-0472">Membrane</keyword>
<dbReference type="EMBL" id="CAJOBR010095811">
    <property type="protein sequence ID" value="CAF5146915.1"/>
    <property type="molecule type" value="Genomic_DNA"/>
</dbReference>
<comment type="caution">
    <text evidence="4">The sequence shown here is derived from an EMBL/GenBank/DDBJ whole genome shotgun (WGS) entry which is preliminary data.</text>
</comment>
<feature type="transmembrane region" description="Helical" evidence="2">
    <location>
        <begin position="31"/>
        <end position="50"/>
    </location>
</feature>
<organism evidence="4 5">
    <name type="scientific">Rotaria socialis</name>
    <dbReference type="NCBI Taxonomy" id="392032"/>
    <lineage>
        <taxon>Eukaryota</taxon>
        <taxon>Metazoa</taxon>
        <taxon>Spiralia</taxon>
        <taxon>Gnathifera</taxon>
        <taxon>Rotifera</taxon>
        <taxon>Eurotatoria</taxon>
        <taxon>Bdelloidea</taxon>
        <taxon>Philodinida</taxon>
        <taxon>Philodinidae</taxon>
        <taxon>Rotaria</taxon>
    </lineage>
</organism>
<evidence type="ECO:0000313" key="3">
    <source>
        <dbReference type="EMBL" id="CAF5146594.1"/>
    </source>
</evidence>
<keyword evidence="2" id="KW-0812">Transmembrane</keyword>
<dbReference type="EMBL" id="CAJOBR010095484">
    <property type="protein sequence ID" value="CAF5146594.1"/>
    <property type="molecule type" value="Genomic_DNA"/>
</dbReference>
<feature type="compositionally biased region" description="Polar residues" evidence="1">
    <location>
        <begin position="1"/>
        <end position="14"/>
    </location>
</feature>
<feature type="region of interest" description="Disordered" evidence="1">
    <location>
        <begin position="1"/>
        <end position="22"/>
    </location>
</feature>
<evidence type="ECO:0000313" key="5">
    <source>
        <dbReference type="Proteomes" id="UP000663848"/>
    </source>
</evidence>
<accession>A0A822G6J0</accession>
<evidence type="ECO:0000256" key="2">
    <source>
        <dbReference type="SAM" id="Phobius"/>
    </source>
</evidence>
<name>A0A822G6J0_9BILA</name>
<proteinExistence type="predicted"/>
<sequence>GDDHQTISSNSSKLYPSDDENNNRIFEPKAILLNIFDGLSVLGALIYLILTIQEFSYQ</sequence>
<protein>
    <submittedName>
        <fullName evidence="4">Uncharacterized protein</fullName>
    </submittedName>
</protein>
<feature type="non-terminal residue" evidence="4">
    <location>
        <position position="1"/>
    </location>
</feature>
<evidence type="ECO:0000256" key="1">
    <source>
        <dbReference type="SAM" id="MobiDB-lite"/>
    </source>
</evidence>
<dbReference type="Proteomes" id="UP000663848">
    <property type="component" value="Unassembled WGS sequence"/>
</dbReference>
<gene>
    <name evidence="3" type="ORF">QYT958_LOCUS48194</name>
    <name evidence="4" type="ORF">QYT958_LOCUS48217</name>
</gene>
<feature type="non-terminal residue" evidence="4">
    <location>
        <position position="58"/>
    </location>
</feature>
<keyword evidence="2" id="KW-1133">Transmembrane helix</keyword>
<reference evidence="4" key="1">
    <citation type="submission" date="2021-02" db="EMBL/GenBank/DDBJ databases">
        <authorList>
            <person name="Nowell W R."/>
        </authorList>
    </citation>
    <scope>NUCLEOTIDE SEQUENCE</scope>
</reference>